<sequence length="183" mass="19842">MKGDGFMTTEATRRVALVFSLFDANANGVLESDDFDLMADRVVHEAHASDQAAKDAMRAAFRRYWTTLLTELDANGDGEISFEEFTACVLSPERFDETIGVFAEALAALGDPDGDGLIERPLFMALMTAIGFEPANIDALFDAFEPTDGDRIRVETWVAGIKDYYAPGKAGIPGDHLVVGTPV</sequence>
<name>N0CH95_STRMI</name>
<dbReference type="Pfam" id="PF13202">
    <property type="entry name" value="EF-hand_5"/>
    <property type="match status" value="1"/>
</dbReference>
<dbReference type="GO" id="GO:0005509">
    <property type="term" value="F:calcium ion binding"/>
    <property type="evidence" value="ECO:0007669"/>
    <property type="project" value="InterPro"/>
</dbReference>
<dbReference type="KEGG" id="sfi:SFUL_527"/>
<dbReference type="eggNOG" id="COG5126">
    <property type="taxonomic scope" value="Bacteria"/>
</dbReference>
<dbReference type="InterPro" id="IPR011992">
    <property type="entry name" value="EF-hand-dom_pair"/>
</dbReference>
<dbReference type="PROSITE" id="PS00018">
    <property type="entry name" value="EF_HAND_1"/>
    <property type="match status" value="2"/>
</dbReference>
<dbReference type="Gene3D" id="1.10.238.10">
    <property type="entry name" value="EF-hand"/>
    <property type="match status" value="1"/>
</dbReference>
<dbReference type="SUPFAM" id="SSF47473">
    <property type="entry name" value="EF-hand"/>
    <property type="match status" value="1"/>
</dbReference>
<dbReference type="PATRIC" id="fig|1303692.3.peg.539"/>
<gene>
    <name evidence="2" type="ORF">SFUL_527</name>
</gene>
<feature type="domain" description="EF-hand" evidence="1">
    <location>
        <begin position="10"/>
        <end position="45"/>
    </location>
</feature>
<dbReference type="AlphaFoldDB" id="N0CH95"/>
<dbReference type="PROSITE" id="PS50222">
    <property type="entry name" value="EF_HAND_2"/>
    <property type="match status" value="2"/>
</dbReference>
<reference evidence="2 3" key="1">
    <citation type="submission" date="2013-04" db="EMBL/GenBank/DDBJ databases">
        <title>Complete genome sequence of Streptomyces fulvissimus.</title>
        <authorList>
            <person name="Myronovskyi M."/>
            <person name="Tokovenko B."/>
            <person name="Manderscheid N."/>
            <person name="Petzke L."/>
            <person name="Luzhetskyy A."/>
        </authorList>
    </citation>
    <scope>NUCLEOTIDE SEQUENCE [LARGE SCALE GENOMIC DNA]</scope>
    <source>
        <strain evidence="2 3">DSM 40593</strain>
    </source>
</reference>
<dbReference type="Proteomes" id="UP000013304">
    <property type="component" value="Chromosome"/>
</dbReference>
<organism evidence="2 3">
    <name type="scientific">Streptomyces microflavus DSM 40593</name>
    <dbReference type="NCBI Taxonomy" id="1303692"/>
    <lineage>
        <taxon>Bacteria</taxon>
        <taxon>Bacillati</taxon>
        <taxon>Actinomycetota</taxon>
        <taxon>Actinomycetes</taxon>
        <taxon>Kitasatosporales</taxon>
        <taxon>Streptomycetaceae</taxon>
        <taxon>Streptomyces</taxon>
    </lineage>
</organism>
<evidence type="ECO:0000313" key="3">
    <source>
        <dbReference type="Proteomes" id="UP000013304"/>
    </source>
</evidence>
<evidence type="ECO:0000259" key="1">
    <source>
        <dbReference type="PROSITE" id="PS50222"/>
    </source>
</evidence>
<dbReference type="HOGENOM" id="CLU_096804_3_0_11"/>
<proteinExistence type="predicted"/>
<dbReference type="InterPro" id="IPR002048">
    <property type="entry name" value="EF_hand_dom"/>
</dbReference>
<protein>
    <submittedName>
        <fullName evidence="2">Calcium-binding protein</fullName>
    </submittedName>
</protein>
<dbReference type="EMBL" id="CP005080">
    <property type="protein sequence ID" value="AGK75511.1"/>
    <property type="molecule type" value="Genomic_DNA"/>
</dbReference>
<evidence type="ECO:0000313" key="2">
    <source>
        <dbReference type="EMBL" id="AGK75511.1"/>
    </source>
</evidence>
<dbReference type="SMART" id="SM00054">
    <property type="entry name" value="EFh"/>
    <property type="match status" value="3"/>
</dbReference>
<feature type="domain" description="EF-hand" evidence="1">
    <location>
        <begin position="60"/>
        <end position="95"/>
    </location>
</feature>
<dbReference type="InterPro" id="IPR018247">
    <property type="entry name" value="EF_Hand_1_Ca_BS"/>
</dbReference>
<accession>N0CH95</accession>